<dbReference type="EMBL" id="LXQA010731145">
    <property type="protein sequence ID" value="MCI68138.1"/>
    <property type="molecule type" value="Genomic_DNA"/>
</dbReference>
<protein>
    <submittedName>
        <fullName evidence="1">Uncharacterized protein</fullName>
    </submittedName>
</protein>
<evidence type="ECO:0000313" key="1">
    <source>
        <dbReference type="EMBL" id="MCI68138.1"/>
    </source>
</evidence>
<sequence>MKAKIGVAIVADSGKGGPGSTEEVRVGDNVIHIGARQETVVNTKAPEQVVVSTSRKLVVYADAGKDKD</sequence>
<reference evidence="1 2" key="1">
    <citation type="journal article" date="2018" name="Front. Plant Sci.">
        <title>Red Clover (Trifolium pratense) and Zigzag Clover (T. medium) - A Picture of Genomic Similarities and Differences.</title>
        <authorList>
            <person name="Dluhosova J."/>
            <person name="Istvanek J."/>
            <person name="Nedelnik J."/>
            <person name="Repkova J."/>
        </authorList>
    </citation>
    <scope>NUCLEOTIDE SEQUENCE [LARGE SCALE GENOMIC DNA]</scope>
    <source>
        <strain evidence="2">cv. 10/8</strain>
        <tissue evidence="1">Leaf</tissue>
    </source>
</reference>
<accession>A0A392U4X2</accession>
<name>A0A392U4X2_9FABA</name>
<proteinExistence type="predicted"/>
<feature type="non-terminal residue" evidence="1">
    <location>
        <position position="68"/>
    </location>
</feature>
<dbReference type="Proteomes" id="UP000265520">
    <property type="component" value="Unassembled WGS sequence"/>
</dbReference>
<evidence type="ECO:0000313" key="2">
    <source>
        <dbReference type="Proteomes" id="UP000265520"/>
    </source>
</evidence>
<dbReference type="AlphaFoldDB" id="A0A392U4X2"/>
<comment type="caution">
    <text evidence="1">The sequence shown here is derived from an EMBL/GenBank/DDBJ whole genome shotgun (WGS) entry which is preliminary data.</text>
</comment>
<keyword evidence="2" id="KW-1185">Reference proteome</keyword>
<organism evidence="1 2">
    <name type="scientific">Trifolium medium</name>
    <dbReference type="NCBI Taxonomy" id="97028"/>
    <lineage>
        <taxon>Eukaryota</taxon>
        <taxon>Viridiplantae</taxon>
        <taxon>Streptophyta</taxon>
        <taxon>Embryophyta</taxon>
        <taxon>Tracheophyta</taxon>
        <taxon>Spermatophyta</taxon>
        <taxon>Magnoliopsida</taxon>
        <taxon>eudicotyledons</taxon>
        <taxon>Gunneridae</taxon>
        <taxon>Pentapetalae</taxon>
        <taxon>rosids</taxon>
        <taxon>fabids</taxon>
        <taxon>Fabales</taxon>
        <taxon>Fabaceae</taxon>
        <taxon>Papilionoideae</taxon>
        <taxon>50 kb inversion clade</taxon>
        <taxon>NPAAA clade</taxon>
        <taxon>Hologalegina</taxon>
        <taxon>IRL clade</taxon>
        <taxon>Trifolieae</taxon>
        <taxon>Trifolium</taxon>
    </lineage>
</organism>